<evidence type="ECO:0000313" key="2">
    <source>
        <dbReference type="Proteomes" id="UP001066276"/>
    </source>
</evidence>
<gene>
    <name evidence="1" type="ORF">NDU88_001427</name>
</gene>
<comment type="caution">
    <text evidence="1">The sequence shown here is derived from an EMBL/GenBank/DDBJ whole genome shotgun (WGS) entry which is preliminary data.</text>
</comment>
<proteinExistence type="predicted"/>
<sequence>MVRVERALQQRHYDRPGPASVSVLVSAAFAQRASRSSARGLGPPPQLRVSQCMPHVLHSAAGRAASRNSSEPGLTAGPFCTTYFGWPPFTTTEVRATRPVHGFTFASLARLRFCNGLLGPNSRPRTPWVVNGVYP</sequence>
<accession>A0AAV7R8J1</accession>
<name>A0AAV7R8J1_PLEWA</name>
<reference evidence="1" key="1">
    <citation type="journal article" date="2022" name="bioRxiv">
        <title>Sequencing and chromosome-scale assembly of the giantPleurodeles waltlgenome.</title>
        <authorList>
            <person name="Brown T."/>
            <person name="Elewa A."/>
            <person name="Iarovenko S."/>
            <person name="Subramanian E."/>
            <person name="Araus A.J."/>
            <person name="Petzold A."/>
            <person name="Susuki M."/>
            <person name="Suzuki K.-i.T."/>
            <person name="Hayashi T."/>
            <person name="Toyoda A."/>
            <person name="Oliveira C."/>
            <person name="Osipova E."/>
            <person name="Leigh N.D."/>
            <person name="Simon A."/>
            <person name="Yun M.H."/>
        </authorList>
    </citation>
    <scope>NUCLEOTIDE SEQUENCE</scope>
    <source>
        <strain evidence="1">20211129_DDA</strain>
        <tissue evidence="1">Liver</tissue>
    </source>
</reference>
<dbReference type="EMBL" id="JANPWB010000009">
    <property type="protein sequence ID" value="KAJ1148599.1"/>
    <property type="molecule type" value="Genomic_DNA"/>
</dbReference>
<organism evidence="1 2">
    <name type="scientific">Pleurodeles waltl</name>
    <name type="common">Iberian ribbed newt</name>
    <dbReference type="NCBI Taxonomy" id="8319"/>
    <lineage>
        <taxon>Eukaryota</taxon>
        <taxon>Metazoa</taxon>
        <taxon>Chordata</taxon>
        <taxon>Craniata</taxon>
        <taxon>Vertebrata</taxon>
        <taxon>Euteleostomi</taxon>
        <taxon>Amphibia</taxon>
        <taxon>Batrachia</taxon>
        <taxon>Caudata</taxon>
        <taxon>Salamandroidea</taxon>
        <taxon>Salamandridae</taxon>
        <taxon>Pleurodelinae</taxon>
        <taxon>Pleurodeles</taxon>
    </lineage>
</organism>
<evidence type="ECO:0000313" key="1">
    <source>
        <dbReference type="EMBL" id="KAJ1148599.1"/>
    </source>
</evidence>
<dbReference type="Proteomes" id="UP001066276">
    <property type="component" value="Chromosome 5"/>
</dbReference>
<keyword evidence="2" id="KW-1185">Reference proteome</keyword>
<protein>
    <submittedName>
        <fullName evidence="1">Uncharacterized protein</fullName>
    </submittedName>
</protein>
<dbReference type="AlphaFoldDB" id="A0AAV7R8J1"/>